<accession>A0A540LFU9</accession>
<dbReference type="STRING" id="106549.A0A540LFU9"/>
<dbReference type="AlphaFoldDB" id="A0A540LFU9"/>
<sequence>MTLKGLVVEKKRVVDDSDDGDDADDADLTVLDSSSRVHEKGENFGRVEGDEEEFRHPLVREVCRLIEFRSGWNPKLEGELKNLLKA</sequence>
<organism evidence="1 2">
    <name type="scientific">Malus baccata</name>
    <name type="common">Siberian crab apple</name>
    <name type="synonym">Pyrus baccata</name>
    <dbReference type="NCBI Taxonomy" id="106549"/>
    <lineage>
        <taxon>Eukaryota</taxon>
        <taxon>Viridiplantae</taxon>
        <taxon>Streptophyta</taxon>
        <taxon>Embryophyta</taxon>
        <taxon>Tracheophyta</taxon>
        <taxon>Spermatophyta</taxon>
        <taxon>Magnoliopsida</taxon>
        <taxon>eudicotyledons</taxon>
        <taxon>Gunneridae</taxon>
        <taxon>Pentapetalae</taxon>
        <taxon>rosids</taxon>
        <taxon>fabids</taxon>
        <taxon>Rosales</taxon>
        <taxon>Rosaceae</taxon>
        <taxon>Amygdaloideae</taxon>
        <taxon>Maleae</taxon>
        <taxon>Malus</taxon>
    </lineage>
</organism>
<gene>
    <name evidence="1" type="ORF">C1H46_029090</name>
</gene>
<keyword evidence="2" id="KW-1185">Reference proteome</keyword>
<reference evidence="1 2" key="1">
    <citation type="journal article" date="2019" name="G3 (Bethesda)">
        <title>Sequencing of a Wild Apple (Malus baccata) Genome Unravels the Differences Between Cultivated and Wild Apple Species Regarding Disease Resistance and Cold Tolerance.</title>
        <authorList>
            <person name="Chen X."/>
        </authorList>
    </citation>
    <scope>NUCLEOTIDE SEQUENCE [LARGE SCALE GENOMIC DNA]</scope>
    <source>
        <strain evidence="2">cv. Shandingzi</strain>
        <tissue evidence="1">Leaves</tissue>
    </source>
</reference>
<evidence type="ECO:0000313" key="2">
    <source>
        <dbReference type="Proteomes" id="UP000315295"/>
    </source>
</evidence>
<proteinExistence type="predicted"/>
<name>A0A540LFU9_MALBA</name>
<protein>
    <submittedName>
        <fullName evidence="1">Uncharacterized protein</fullName>
    </submittedName>
</protein>
<dbReference type="Proteomes" id="UP000315295">
    <property type="component" value="Unassembled WGS sequence"/>
</dbReference>
<evidence type="ECO:0000313" key="1">
    <source>
        <dbReference type="EMBL" id="TQD85348.1"/>
    </source>
</evidence>
<comment type="caution">
    <text evidence="1">The sequence shown here is derived from an EMBL/GenBank/DDBJ whole genome shotgun (WGS) entry which is preliminary data.</text>
</comment>
<dbReference type="EMBL" id="VIEB01000600">
    <property type="protein sequence ID" value="TQD85348.1"/>
    <property type="molecule type" value="Genomic_DNA"/>
</dbReference>